<protein>
    <recommendedName>
        <fullName evidence="3">ATP-grasp domain-containing protein</fullName>
    </recommendedName>
</protein>
<dbReference type="EMBL" id="JPYI02000036">
    <property type="protein sequence ID" value="OQP80734.1"/>
    <property type="molecule type" value="Genomic_DNA"/>
</dbReference>
<comment type="caution">
    <text evidence="1">The sequence shown here is derived from an EMBL/GenBank/DDBJ whole genome shotgun (WGS) entry which is preliminary data.</text>
</comment>
<reference evidence="1 2" key="2">
    <citation type="journal article" date="2017" name="Plant Pathol.">
        <title>Pathogenicity and virulence gene content of Xanthomonas strains infecting Araceae, formerly known as Xanthomonas axonopodis pv. dieffenbachiae.</title>
        <authorList>
            <person name="Constantin E.C."/>
            <person name="Haegeman A."/>
            <person name="Van Vaerenbergh J."/>
            <person name="Baeyen S."/>
            <person name="Van Malderghem C."/>
            <person name="Maes M."/>
            <person name="Cottyn B."/>
        </authorList>
    </citation>
    <scope>NUCLEOTIDE SEQUENCE [LARGE SCALE GENOMIC DNA]</scope>
    <source>
        <strain evidence="1 2">LMG 25940</strain>
    </source>
</reference>
<evidence type="ECO:0000313" key="2">
    <source>
        <dbReference type="Proteomes" id="UP000050546"/>
    </source>
</evidence>
<organism evidence="1 2">
    <name type="scientific">Xanthomonas phaseoli pv. dieffenbachiae</name>
    <dbReference type="NCBI Taxonomy" id="92828"/>
    <lineage>
        <taxon>Bacteria</taxon>
        <taxon>Pseudomonadati</taxon>
        <taxon>Pseudomonadota</taxon>
        <taxon>Gammaproteobacteria</taxon>
        <taxon>Lysobacterales</taxon>
        <taxon>Lysobacteraceae</taxon>
        <taxon>Xanthomonas</taxon>
    </lineage>
</organism>
<proteinExistence type="predicted"/>
<sequence>MKMSPCFDCTTEQIAPMQKDPRKVLIVAPHRDTHASTIAAMIAASGHTASLLDTSQWPCGLEGSLLYGQSGASVVREGASVAYDAAWSRRLMFNKTAPAHVHDQDTKFIKTEGLLFDLGAVALLGAGHGVQRWVNAPLAALAADQKPLQLAAAIASGLVVPETLISQCPGDIQAFRQRHANGVVVKPFNVGAWADGANYSVSYATRISQNEPLTDADLRACPTTYQQVVDHQADLRVVCMGGEYACLRMRHSLEGEIDYRAVRHKTTLRYDWVPLFPGLQAKLDALRSVLGVDFFCADFVVPVGGGEPVFLELNPGGQFLYLDEKAPGMDIASKFCSFLVYGRVDRSLEFPRPRKVPAVSEDSAGGGCSPESGLAYV</sequence>
<gene>
    <name evidence="1" type="ORF">IM53_006640</name>
</gene>
<dbReference type="GO" id="GO:0018169">
    <property type="term" value="F:ribosomal S6-glutamic acid ligase activity"/>
    <property type="evidence" value="ECO:0007669"/>
    <property type="project" value="TreeGrafter"/>
</dbReference>
<dbReference type="AlphaFoldDB" id="A0A1V9HD64"/>
<dbReference type="PANTHER" id="PTHR21621:SF0">
    <property type="entry name" value="BETA-CITRYLGLUTAMATE SYNTHASE B-RELATED"/>
    <property type="match status" value="1"/>
</dbReference>
<dbReference type="RefSeq" id="WP_057678900.1">
    <property type="nucleotide sequence ID" value="NZ_CP041380.1"/>
</dbReference>
<dbReference type="PANTHER" id="PTHR21621">
    <property type="entry name" value="RIBOSOMAL PROTEIN S6 MODIFICATION PROTEIN"/>
    <property type="match status" value="1"/>
</dbReference>
<dbReference type="Proteomes" id="UP000050546">
    <property type="component" value="Unassembled WGS sequence"/>
</dbReference>
<accession>A0A1V9HD64</accession>
<reference evidence="1 2" key="1">
    <citation type="journal article" date="2016" name="Plant Pathol.">
        <title>Genetic characterization of strains named as Xanthomonas axonopodis pv. dieffenbachiae leads to a taxonomic revision of the X. axonopodis species complex.</title>
        <authorList>
            <person name="Constantin E.C."/>
            <person name="Cleenwerck I."/>
            <person name="Maes M."/>
            <person name="Baeyen S."/>
            <person name="Van Malderghem C."/>
            <person name="De Vos P."/>
            <person name="Cottyn B."/>
        </authorList>
    </citation>
    <scope>NUCLEOTIDE SEQUENCE [LARGE SCALE GENOMIC DNA]</scope>
    <source>
        <strain evidence="1 2">LMG 25940</strain>
    </source>
</reference>
<dbReference type="Gene3D" id="3.30.470.20">
    <property type="entry name" value="ATP-grasp fold, B domain"/>
    <property type="match status" value="1"/>
</dbReference>
<dbReference type="STRING" id="1437877.GCA_001564415_00548"/>
<dbReference type="GO" id="GO:0005737">
    <property type="term" value="C:cytoplasm"/>
    <property type="evidence" value="ECO:0007669"/>
    <property type="project" value="TreeGrafter"/>
</dbReference>
<name>A0A1V9HD64_9XANT</name>
<dbReference type="SUPFAM" id="SSF56059">
    <property type="entry name" value="Glutathione synthetase ATP-binding domain-like"/>
    <property type="match status" value="1"/>
</dbReference>
<dbReference type="GO" id="GO:0009432">
    <property type="term" value="P:SOS response"/>
    <property type="evidence" value="ECO:0007669"/>
    <property type="project" value="TreeGrafter"/>
</dbReference>
<evidence type="ECO:0000313" key="1">
    <source>
        <dbReference type="EMBL" id="OQP80734.1"/>
    </source>
</evidence>
<dbReference type="GeneID" id="93993114"/>
<evidence type="ECO:0008006" key="3">
    <source>
        <dbReference type="Google" id="ProtNLM"/>
    </source>
</evidence>